<dbReference type="Pfam" id="PF07743">
    <property type="entry name" value="HSCB_C"/>
    <property type="match status" value="1"/>
</dbReference>
<feature type="domain" description="Co-chaperone HscB C-terminal oligomerisation" evidence="2">
    <location>
        <begin position="1"/>
        <end position="58"/>
    </location>
</feature>
<organism evidence="3 4">
    <name type="scientific">Meloidogyne enterolobii</name>
    <name type="common">Root-knot nematode worm</name>
    <name type="synonym">Meloidogyne mayaguensis</name>
    <dbReference type="NCBI Taxonomy" id="390850"/>
    <lineage>
        <taxon>Eukaryota</taxon>
        <taxon>Metazoa</taxon>
        <taxon>Ecdysozoa</taxon>
        <taxon>Nematoda</taxon>
        <taxon>Chromadorea</taxon>
        <taxon>Rhabditida</taxon>
        <taxon>Tylenchina</taxon>
        <taxon>Tylenchomorpha</taxon>
        <taxon>Tylenchoidea</taxon>
        <taxon>Meloidogynidae</taxon>
        <taxon>Meloidogyninae</taxon>
        <taxon>Meloidogyne</taxon>
    </lineage>
</organism>
<sequence length="75" mass="9217">MELNEEIEMLENPDQIKQKIEEIDLKIDKFLASMNSLLHKKEIEEARKNLQWIKFLRQSRRLLERKSDKEETQFE</sequence>
<dbReference type="InterPro" id="IPR036386">
    <property type="entry name" value="HscB_C_sf"/>
</dbReference>
<protein>
    <recommendedName>
        <fullName evidence="2">Co-chaperone HscB C-terminal oligomerisation domain-containing protein</fullName>
    </recommendedName>
</protein>
<gene>
    <name evidence="3" type="ORF">MENT_LOCUS23607</name>
</gene>
<comment type="caution">
    <text evidence="3">The sequence shown here is derived from an EMBL/GenBank/DDBJ whole genome shotgun (WGS) entry which is preliminary data.</text>
</comment>
<evidence type="ECO:0000313" key="4">
    <source>
        <dbReference type="Proteomes" id="UP000580250"/>
    </source>
</evidence>
<dbReference type="EMBL" id="CAJEWN010000194">
    <property type="protein sequence ID" value="CAD2172070.1"/>
    <property type="molecule type" value="Genomic_DNA"/>
</dbReference>
<evidence type="ECO:0000259" key="2">
    <source>
        <dbReference type="Pfam" id="PF07743"/>
    </source>
</evidence>
<dbReference type="Proteomes" id="UP000580250">
    <property type="component" value="Unassembled WGS sequence"/>
</dbReference>
<dbReference type="SUPFAM" id="SSF47144">
    <property type="entry name" value="HSC20 (HSCB), C-terminal oligomerisation domain"/>
    <property type="match status" value="1"/>
</dbReference>
<evidence type="ECO:0000256" key="1">
    <source>
        <dbReference type="ARBA" id="ARBA00023186"/>
    </source>
</evidence>
<dbReference type="Gene3D" id="1.20.1280.20">
    <property type="entry name" value="HscB, C-terminal domain"/>
    <property type="match status" value="1"/>
</dbReference>
<dbReference type="AlphaFoldDB" id="A0A6V7VAW8"/>
<dbReference type="GO" id="GO:0051259">
    <property type="term" value="P:protein complex oligomerization"/>
    <property type="evidence" value="ECO:0007669"/>
    <property type="project" value="InterPro"/>
</dbReference>
<keyword evidence="1" id="KW-0143">Chaperone</keyword>
<dbReference type="OrthoDB" id="277802at2759"/>
<reference evidence="3 4" key="1">
    <citation type="submission" date="2020-08" db="EMBL/GenBank/DDBJ databases">
        <authorList>
            <person name="Koutsovoulos G."/>
            <person name="Danchin GJ E."/>
        </authorList>
    </citation>
    <scope>NUCLEOTIDE SEQUENCE [LARGE SCALE GENOMIC DNA]</scope>
</reference>
<dbReference type="InterPro" id="IPR009073">
    <property type="entry name" value="HscB_oligo_C"/>
</dbReference>
<proteinExistence type="predicted"/>
<name>A0A6V7VAW8_MELEN</name>
<evidence type="ECO:0000313" key="3">
    <source>
        <dbReference type="EMBL" id="CAD2172070.1"/>
    </source>
</evidence>
<accession>A0A6V7VAW8</accession>